<name>A0A9D1CYM3_9FIRM</name>
<dbReference type="PANTHER" id="PTHR12826">
    <property type="entry name" value="RIBONUCLEASE Y"/>
    <property type="match status" value="1"/>
</dbReference>
<feature type="transmembrane region" description="Helical" evidence="5">
    <location>
        <begin position="6"/>
        <end position="28"/>
    </location>
</feature>
<protein>
    <recommendedName>
        <fullName evidence="5 6">Ribonuclease Y</fullName>
        <shortName evidence="5">RNase Y</shortName>
        <ecNumber evidence="5 6">3.1.-.-</ecNumber>
    </recommendedName>
</protein>
<dbReference type="GO" id="GO:0016787">
    <property type="term" value="F:hydrolase activity"/>
    <property type="evidence" value="ECO:0007669"/>
    <property type="project" value="UniProtKB-KW"/>
</dbReference>
<dbReference type="AlphaFoldDB" id="A0A9D1CYM3"/>
<reference evidence="9" key="1">
    <citation type="submission" date="2020-10" db="EMBL/GenBank/DDBJ databases">
        <authorList>
            <person name="Gilroy R."/>
        </authorList>
    </citation>
    <scope>NUCLEOTIDE SEQUENCE</scope>
    <source>
        <strain evidence="9">CHK147-3167</strain>
    </source>
</reference>
<organism evidence="9 10">
    <name type="scientific">Candidatus Coprosoma intestinipullorum</name>
    <dbReference type="NCBI Taxonomy" id="2840752"/>
    <lineage>
        <taxon>Bacteria</taxon>
        <taxon>Bacillati</taxon>
        <taxon>Bacillota</taxon>
        <taxon>Bacillota incertae sedis</taxon>
        <taxon>Candidatus Coprosoma</taxon>
    </lineage>
</organism>
<dbReference type="PANTHER" id="PTHR12826:SF15">
    <property type="entry name" value="RIBONUCLEASE Y"/>
    <property type="match status" value="1"/>
</dbReference>
<dbReference type="Proteomes" id="UP000886786">
    <property type="component" value="Unassembled WGS sequence"/>
</dbReference>
<dbReference type="InterPro" id="IPR006675">
    <property type="entry name" value="HDIG_dom"/>
</dbReference>
<dbReference type="Pfam" id="PF12072">
    <property type="entry name" value="RNase_Y_N"/>
    <property type="match status" value="1"/>
</dbReference>
<dbReference type="GO" id="GO:0006402">
    <property type="term" value="P:mRNA catabolic process"/>
    <property type="evidence" value="ECO:0007669"/>
    <property type="project" value="UniProtKB-UniRule"/>
</dbReference>
<dbReference type="GO" id="GO:0004521">
    <property type="term" value="F:RNA endonuclease activity"/>
    <property type="evidence" value="ECO:0007669"/>
    <property type="project" value="UniProtKB-UniRule"/>
</dbReference>
<dbReference type="GO" id="GO:0003723">
    <property type="term" value="F:RNA binding"/>
    <property type="evidence" value="ECO:0007669"/>
    <property type="project" value="UniProtKB-UniRule"/>
</dbReference>
<dbReference type="PROSITE" id="PS50084">
    <property type="entry name" value="KH_TYPE_1"/>
    <property type="match status" value="1"/>
</dbReference>
<feature type="coiled-coil region" evidence="7">
    <location>
        <begin position="31"/>
        <end position="166"/>
    </location>
</feature>
<dbReference type="EMBL" id="DVFV01000070">
    <property type="protein sequence ID" value="HIQ90754.1"/>
    <property type="molecule type" value="Genomic_DNA"/>
</dbReference>
<dbReference type="SUPFAM" id="SSF109604">
    <property type="entry name" value="HD-domain/PDEase-like"/>
    <property type="match status" value="1"/>
</dbReference>
<evidence type="ECO:0000256" key="2">
    <source>
        <dbReference type="ARBA" id="ARBA00022759"/>
    </source>
</evidence>
<proteinExistence type="inferred from homology"/>
<evidence type="ECO:0000256" key="5">
    <source>
        <dbReference type="HAMAP-Rule" id="MF_00335"/>
    </source>
</evidence>
<keyword evidence="5" id="KW-0472">Membrane</keyword>
<accession>A0A9D1CYM3</accession>
<dbReference type="GO" id="GO:0005886">
    <property type="term" value="C:plasma membrane"/>
    <property type="evidence" value="ECO:0007669"/>
    <property type="project" value="UniProtKB-SubCell"/>
</dbReference>
<gene>
    <name evidence="5 9" type="primary">rny</name>
    <name evidence="9" type="ORF">IAB27_03930</name>
</gene>
<keyword evidence="5" id="KW-1003">Cell membrane</keyword>
<dbReference type="Pfam" id="PF01966">
    <property type="entry name" value="HD"/>
    <property type="match status" value="1"/>
</dbReference>
<sequence length="514" mass="57694">MVFSILLVLIGLFVGIIFMMILNSLKVLSATKKADKLLEDAEIQADKLKRDSILEAKEENHRLKADLDKEIKEKKAEIKESEDRLLAREESIDRRDQTLQNREQILDSKEQDLIDKQKDIQKEQVELENTKNEQIKLLEKIAGYSKEEAKDEIMKKVENMMNLEIASYIKDREAEAKLEVDKNAKNMLVTAMQRYAGDVAGEQTVTVVTLPNDEMKGRIIGREGRNIKTIEAVTGVDLIIDDTPEAIVLSSFDPYRREIARLTIEALIKDGRIHPSRIEEVYDKTASEMKAKLMEYGNDALFELGLTKVAPELVEALGKLHFRTSYGQNVLKHCVEVGHLTGLLAAELGENVTLAKRAGLFHDIGKSIDHEAEGSHVELGLDLVTKYGENEVVRNTVASHHGDCEPTSVIAVLATIADALSASRPGARNDSLENYIKRLTDLENIANEMDGVEKAYAVQAGRELRVIVKPSEIDDLQSHKLARDIKKGIEEKLQYPGTIKVVVIRETRVIEEAK</sequence>
<keyword evidence="4 5" id="KW-0694">RNA-binding</keyword>
<keyword evidence="5" id="KW-0812">Transmembrane</keyword>
<dbReference type="InterPro" id="IPR036612">
    <property type="entry name" value="KH_dom_type_1_sf"/>
</dbReference>
<reference evidence="9" key="2">
    <citation type="journal article" date="2021" name="PeerJ">
        <title>Extensive microbial diversity within the chicken gut microbiome revealed by metagenomics and culture.</title>
        <authorList>
            <person name="Gilroy R."/>
            <person name="Ravi A."/>
            <person name="Getino M."/>
            <person name="Pursley I."/>
            <person name="Horton D.L."/>
            <person name="Alikhan N.F."/>
            <person name="Baker D."/>
            <person name="Gharbi K."/>
            <person name="Hall N."/>
            <person name="Watson M."/>
            <person name="Adriaenssens E.M."/>
            <person name="Foster-Nyarko E."/>
            <person name="Jarju S."/>
            <person name="Secka A."/>
            <person name="Antonio M."/>
            <person name="Oren A."/>
            <person name="Chaudhuri R.R."/>
            <person name="La Ragione R."/>
            <person name="Hildebrand F."/>
            <person name="Pallen M.J."/>
        </authorList>
    </citation>
    <scope>NUCLEOTIDE SEQUENCE</scope>
    <source>
        <strain evidence="9">CHK147-3167</strain>
    </source>
</reference>
<dbReference type="NCBIfam" id="TIGR00277">
    <property type="entry name" value="HDIG"/>
    <property type="match status" value="1"/>
</dbReference>
<dbReference type="InterPro" id="IPR022711">
    <property type="entry name" value="RNase_Y_N"/>
</dbReference>
<dbReference type="SMART" id="SM00322">
    <property type="entry name" value="KH"/>
    <property type="match status" value="1"/>
</dbReference>
<dbReference type="SUPFAM" id="SSF54791">
    <property type="entry name" value="Eukaryotic type KH-domain (KH-domain type I)"/>
    <property type="match status" value="1"/>
</dbReference>
<comment type="subcellular location">
    <subcellularLocation>
        <location evidence="5">Cell membrane</location>
        <topology evidence="5">Single-pass membrane protein</topology>
    </subcellularLocation>
</comment>
<evidence type="ECO:0000259" key="8">
    <source>
        <dbReference type="PROSITE" id="PS51831"/>
    </source>
</evidence>
<dbReference type="CDD" id="cd22431">
    <property type="entry name" value="KH-I_RNaseY"/>
    <property type="match status" value="1"/>
</dbReference>
<evidence type="ECO:0000256" key="4">
    <source>
        <dbReference type="ARBA" id="ARBA00022884"/>
    </source>
</evidence>
<dbReference type="EC" id="3.1.-.-" evidence="5 6"/>
<evidence type="ECO:0000256" key="1">
    <source>
        <dbReference type="ARBA" id="ARBA00022722"/>
    </source>
</evidence>
<dbReference type="InterPro" id="IPR006674">
    <property type="entry name" value="HD_domain"/>
</dbReference>
<dbReference type="NCBIfam" id="TIGR03319">
    <property type="entry name" value="RNase_Y"/>
    <property type="match status" value="1"/>
</dbReference>
<dbReference type="PROSITE" id="PS51831">
    <property type="entry name" value="HD"/>
    <property type="match status" value="1"/>
</dbReference>
<dbReference type="InterPro" id="IPR004087">
    <property type="entry name" value="KH_dom"/>
</dbReference>
<comment type="similarity">
    <text evidence="5">Belongs to the RNase Y family.</text>
</comment>
<evidence type="ECO:0000256" key="6">
    <source>
        <dbReference type="NCBIfam" id="TIGR03319"/>
    </source>
</evidence>
<comment type="function">
    <text evidence="5">Endoribonuclease that initiates mRNA decay.</text>
</comment>
<keyword evidence="1 5" id="KW-0540">Nuclease</keyword>
<keyword evidence="3 5" id="KW-0378">Hydrolase</keyword>
<dbReference type="InterPro" id="IPR003607">
    <property type="entry name" value="HD/PDEase_dom"/>
</dbReference>
<keyword evidence="2 5" id="KW-0255">Endonuclease</keyword>
<keyword evidence="5" id="KW-1133">Transmembrane helix</keyword>
<dbReference type="Gene3D" id="1.10.3210.10">
    <property type="entry name" value="Hypothetical protein af1432"/>
    <property type="match status" value="1"/>
</dbReference>
<dbReference type="InterPro" id="IPR017705">
    <property type="entry name" value="Ribonuclease_Y"/>
</dbReference>
<dbReference type="InterPro" id="IPR004088">
    <property type="entry name" value="KH_dom_type_1"/>
</dbReference>
<dbReference type="SMART" id="SM00471">
    <property type="entry name" value="HDc"/>
    <property type="match status" value="1"/>
</dbReference>
<evidence type="ECO:0000256" key="7">
    <source>
        <dbReference type="SAM" id="Coils"/>
    </source>
</evidence>
<evidence type="ECO:0000313" key="10">
    <source>
        <dbReference type="Proteomes" id="UP000886786"/>
    </source>
</evidence>
<keyword evidence="7" id="KW-0175">Coiled coil</keyword>
<feature type="domain" description="HD" evidence="8">
    <location>
        <begin position="330"/>
        <end position="423"/>
    </location>
</feature>
<dbReference type="Gene3D" id="3.30.1370.10">
    <property type="entry name" value="K Homology domain, type 1"/>
    <property type="match status" value="1"/>
</dbReference>
<evidence type="ECO:0000313" key="9">
    <source>
        <dbReference type="EMBL" id="HIQ90754.1"/>
    </source>
</evidence>
<comment type="caution">
    <text evidence="9">The sequence shown here is derived from an EMBL/GenBank/DDBJ whole genome shotgun (WGS) entry which is preliminary data.</text>
</comment>
<dbReference type="CDD" id="cd00077">
    <property type="entry name" value="HDc"/>
    <property type="match status" value="1"/>
</dbReference>
<evidence type="ECO:0000256" key="3">
    <source>
        <dbReference type="ARBA" id="ARBA00022801"/>
    </source>
</evidence>
<dbReference type="HAMAP" id="MF_00335">
    <property type="entry name" value="RNase_Y"/>
    <property type="match status" value="1"/>
</dbReference>
<dbReference type="Pfam" id="PF00013">
    <property type="entry name" value="KH_1"/>
    <property type="match status" value="1"/>
</dbReference>